<organism evidence="1 2">
    <name type="scientific">Rotaria socialis</name>
    <dbReference type="NCBI Taxonomy" id="392032"/>
    <lineage>
        <taxon>Eukaryota</taxon>
        <taxon>Metazoa</taxon>
        <taxon>Spiralia</taxon>
        <taxon>Gnathifera</taxon>
        <taxon>Rotifera</taxon>
        <taxon>Eurotatoria</taxon>
        <taxon>Bdelloidea</taxon>
        <taxon>Philodinida</taxon>
        <taxon>Philodinidae</taxon>
        <taxon>Rotaria</taxon>
    </lineage>
</organism>
<gene>
    <name evidence="1" type="ORF">QYT958_LOCUS42544</name>
</gene>
<proteinExistence type="predicted"/>
<comment type="caution">
    <text evidence="1">The sequence shown here is derived from an EMBL/GenBank/DDBJ whole genome shotgun (WGS) entry which is preliminary data.</text>
</comment>
<feature type="non-terminal residue" evidence="1">
    <location>
        <position position="52"/>
    </location>
</feature>
<dbReference type="EMBL" id="CAJOBR010054891">
    <property type="protein sequence ID" value="CAF5059247.1"/>
    <property type="molecule type" value="Genomic_DNA"/>
</dbReference>
<feature type="non-terminal residue" evidence="1">
    <location>
        <position position="1"/>
    </location>
</feature>
<protein>
    <submittedName>
        <fullName evidence="1">Uncharacterized protein</fullName>
    </submittedName>
</protein>
<reference evidence="1" key="1">
    <citation type="submission" date="2021-02" db="EMBL/GenBank/DDBJ databases">
        <authorList>
            <person name="Nowell W R."/>
        </authorList>
    </citation>
    <scope>NUCLEOTIDE SEQUENCE</scope>
</reference>
<dbReference type="AlphaFoldDB" id="A0A822D4C9"/>
<name>A0A822D4C9_9BILA</name>
<accession>A0A822D4C9</accession>
<evidence type="ECO:0000313" key="1">
    <source>
        <dbReference type="EMBL" id="CAF5059247.1"/>
    </source>
</evidence>
<dbReference type="Proteomes" id="UP000663848">
    <property type="component" value="Unassembled WGS sequence"/>
</dbReference>
<evidence type="ECO:0000313" key="2">
    <source>
        <dbReference type="Proteomes" id="UP000663848"/>
    </source>
</evidence>
<sequence>DTAAQQQTDINGQILVTYSEREALIQKLTTKWTLDLSKRIEMLSYTKSNGVK</sequence>